<sequence length="435" mass="51238">MISYFKKYIANTIDAVDDLTNMNLVREKTELHRRLWEYLFGTEIYTSDHILNTMLKYQKENEPLYHLFNKVHKNLYPWIYGKKFLALDEFIRSYHGRGIVICTGSFHFKYAQSTIDTLRNVIRTNLPIEIFYNGSEDLSMEEQQTLMAYPKVYLSNLEDIFNNNIIKCKKWSIKPFAILASRFSEVILMDADAMYLRDPAELFKSKGYEETGTIFFRDRTLPLSSHSSDSLTWFKEWAKDPLIETKSSRFWNGITIHEMDSSTVVINKEKVILGLLSVCKLNEFAIREGMVYRHVYGDKETFWMGFDMAHQHYFMSPQPIAFIGSIQPISYQQKKESGTNANKMLCGHIAHYLEDNEIIFWNGHLVVDKVYNSTTLLDFDYYIIEKDTDNENNWSNDPVCYYIDNEEDIIPLSDDDKSLIDMIKERENQNRILLD</sequence>
<evidence type="ECO:0000256" key="5">
    <source>
        <dbReference type="ARBA" id="ARBA00022692"/>
    </source>
</evidence>
<keyword evidence="11" id="KW-1185">Reference proteome</keyword>
<evidence type="ECO:0000256" key="8">
    <source>
        <dbReference type="ARBA" id="ARBA00023136"/>
    </source>
</evidence>
<protein>
    <recommendedName>
        <fullName evidence="12">Nucleotide-diphospho-sugar transferase</fullName>
    </recommendedName>
</protein>
<dbReference type="GO" id="GO:0016020">
    <property type="term" value="C:membrane"/>
    <property type="evidence" value="ECO:0007669"/>
    <property type="project" value="UniProtKB-SubCell"/>
</dbReference>
<proteinExistence type="inferred from homology"/>
<dbReference type="STRING" id="1754192.A0A1Y1XQD6"/>
<dbReference type="GO" id="GO:0006493">
    <property type="term" value="P:protein O-linked glycosylation"/>
    <property type="evidence" value="ECO:0007669"/>
    <property type="project" value="TreeGrafter"/>
</dbReference>
<evidence type="ECO:0000256" key="4">
    <source>
        <dbReference type="ARBA" id="ARBA00022679"/>
    </source>
</evidence>
<dbReference type="EMBL" id="MCFG01000003">
    <property type="protein sequence ID" value="ORX87958.1"/>
    <property type="molecule type" value="Genomic_DNA"/>
</dbReference>
<keyword evidence="3" id="KW-0328">Glycosyltransferase</keyword>
<comment type="subcellular location">
    <subcellularLocation>
        <location evidence="1">Membrane</location>
        <topology evidence="1">Single-pass type II membrane protein</topology>
    </subcellularLocation>
</comment>
<dbReference type="PANTHER" id="PTHR31392:SF1">
    <property type="entry name" value="ALPHA-1,3-MANNOSYLTRANSFERASE MNN1-RELATED"/>
    <property type="match status" value="1"/>
</dbReference>
<dbReference type="OrthoDB" id="430354at2759"/>
<evidence type="ECO:0000313" key="11">
    <source>
        <dbReference type="Proteomes" id="UP000193944"/>
    </source>
</evidence>
<dbReference type="InterPro" id="IPR029044">
    <property type="entry name" value="Nucleotide-diphossugar_trans"/>
</dbReference>
<dbReference type="GO" id="GO:0000033">
    <property type="term" value="F:alpha-1,3-mannosyltransferase activity"/>
    <property type="evidence" value="ECO:0007669"/>
    <property type="project" value="TreeGrafter"/>
</dbReference>
<evidence type="ECO:0000313" key="10">
    <source>
        <dbReference type="EMBL" id="ORX87958.1"/>
    </source>
</evidence>
<evidence type="ECO:0008006" key="12">
    <source>
        <dbReference type="Google" id="ProtNLM"/>
    </source>
</evidence>
<name>A0A1Y1XQD6_9FUNG</name>
<dbReference type="SUPFAM" id="SSF53448">
    <property type="entry name" value="Nucleotide-diphospho-sugar transferases"/>
    <property type="match status" value="1"/>
</dbReference>
<evidence type="ECO:0000256" key="6">
    <source>
        <dbReference type="ARBA" id="ARBA00022968"/>
    </source>
</evidence>
<dbReference type="GO" id="GO:0005794">
    <property type="term" value="C:Golgi apparatus"/>
    <property type="evidence" value="ECO:0007669"/>
    <property type="project" value="TreeGrafter"/>
</dbReference>
<dbReference type="Pfam" id="PF11051">
    <property type="entry name" value="Mannosyl_trans3"/>
    <property type="match status" value="1"/>
</dbReference>
<keyword evidence="5" id="KW-0812">Transmembrane</keyword>
<dbReference type="AlphaFoldDB" id="A0A1Y1XQD6"/>
<comment type="caution">
    <text evidence="10">The sequence shown here is derived from an EMBL/GenBank/DDBJ whole genome shotgun (WGS) entry which is preliminary data.</text>
</comment>
<comment type="similarity">
    <text evidence="2">Belongs to the MNN1/MNT family.</text>
</comment>
<evidence type="ECO:0000256" key="1">
    <source>
        <dbReference type="ARBA" id="ARBA00004606"/>
    </source>
</evidence>
<evidence type="ECO:0000256" key="2">
    <source>
        <dbReference type="ARBA" id="ARBA00009105"/>
    </source>
</evidence>
<keyword evidence="8" id="KW-0472">Membrane</keyword>
<evidence type="ECO:0000256" key="3">
    <source>
        <dbReference type="ARBA" id="ARBA00022676"/>
    </source>
</evidence>
<keyword evidence="4" id="KW-0808">Transferase</keyword>
<keyword evidence="9" id="KW-0325">Glycoprotein</keyword>
<dbReference type="PANTHER" id="PTHR31392">
    <property type="entry name" value="ALPHA-1,3-MANNOSYLTRANSFERASE MNN1-RELATED"/>
    <property type="match status" value="1"/>
</dbReference>
<reference evidence="10 11" key="2">
    <citation type="submission" date="2016-08" db="EMBL/GenBank/DDBJ databases">
        <title>Pervasive Adenine N6-methylation of Active Genes in Fungi.</title>
        <authorList>
            <consortium name="DOE Joint Genome Institute"/>
            <person name="Mondo S.J."/>
            <person name="Dannebaum R.O."/>
            <person name="Kuo R.C."/>
            <person name="Labutti K."/>
            <person name="Haridas S."/>
            <person name="Kuo A."/>
            <person name="Salamov A."/>
            <person name="Ahrendt S.R."/>
            <person name="Lipzen A."/>
            <person name="Sullivan W."/>
            <person name="Andreopoulos W.B."/>
            <person name="Clum A."/>
            <person name="Lindquist E."/>
            <person name="Daum C."/>
            <person name="Ramamoorthy G.K."/>
            <person name="Gryganskyi A."/>
            <person name="Culley D."/>
            <person name="Magnuson J.K."/>
            <person name="James T.Y."/>
            <person name="O'Malley M.A."/>
            <person name="Stajich J.E."/>
            <person name="Spatafora J.W."/>
            <person name="Visel A."/>
            <person name="Grigoriev I.V."/>
        </authorList>
    </citation>
    <scope>NUCLEOTIDE SEQUENCE [LARGE SCALE GENOMIC DNA]</scope>
    <source>
        <strain evidence="10 11">S4</strain>
    </source>
</reference>
<evidence type="ECO:0000256" key="9">
    <source>
        <dbReference type="ARBA" id="ARBA00023180"/>
    </source>
</evidence>
<dbReference type="InterPro" id="IPR022751">
    <property type="entry name" value="Alpha_mannosyltransferase"/>
</dbReference>
<keyword evidence="7" id="KW-1133">Transmembrane helix</keyword>
<evidence type="ECO:0000256" key="7">
    <source>
        <dbReference type="ARBA" id="ARBA00022989"/>
    </source>
</evidence>
<accession>A0A1Y1XQD6</accession>
<keyword evidence="6" id="KW-0735">Signal-anchor</keyword>
<organism evidence="10 11">
    <name type="scientific">Anaeromyces robustus</name>
    <dbReference type="NCBI Taxonomy" id="1754192"/>
    <lineage>
        <taxon>Eukaryota</taxon>
        <taxon>Fungi</taxon>
        <taxon>Fungi incertae sedis</taxon>
        <taxon>Chytridiomycota</taxon>
        <taxon>Chytridiomycota incertae sedis</taxon>
        <taxon>Neocallimastigomycetes</taxon>
        <taxon>Neocallimastigales</taxon>
        <taxon>Neocallimastigaceae</taxon>
        <taxon>Anaeromyces</taxon>
    </lineage>
</organism>
<reference evidence="10 11" key="1">
    <citation type="submission" date="2016-08" db="EMBL/GenBank/DDBJ databases">
        <title>A Parts List for Fungal Cellulosomes Revealed by Comparative Genomics.</title>
        <authorList>
            <consortium name="DOE Joint Genome Institute"/>
            <person name="Haitjema C.H."/>
            <person name="Gilmore S.P."/>
            <person name="Henske J.K."/>
            <person name="Solomon K.V."/>
            <person name="De Groot R."/>
            <person name="Kuo A."/>
            <person name="Mondo S.J."/>
            <person name="Salamov A.A."/>
            <person name="Labutti K."/>
            <person name="Zhao Z."/>
            <person name="Chiniquy J."/>
            <person name="Barry K."/>
            <person name="Brewer H.M."/>
            <person name="Purvine S.O."/>
            <person name="Wright A.T."/>
            <person name="Boxma B."/>
            <person name="Van Alen T."/>
            <person name="Hackstein J.H."/>
            <person name="Baker S.E."/>
            <person name="Grigoriev I.V."/>
            <person name="O'Malley M.A."/>
        </authorList>
    </citation>
    <scope>NUCLEOTIDE SEQUENCE [LARGE SCALE GENOMIC DNA]</scope>
    <source>
        <strain evidence="10 11">S4</strain>
    </source>
</reference>
<dbReference type="Proteomes" id="UP000193944">
    <property type="component" value="Unassembled WGS sequence"/>
</dbReference>
<gene>
    <name evidence="10" type="ORF">BCR32DRAFT_324157</name>
</gene>